<keyword evidence="9" id="KW-1185">Reference proteome</keyword>
<feature type="compositionally biased region" description="Basic and acidic residues" evidence="6">
    <location>
        <begin position="638"/>
        <end position="658"/>
    </location>
</feature>
<dbReference type="InterPro" id="IPR001394">
    <property type="entry name" value="Peptidase_C19_UCH"/>
</dbReference>
<sequence>MLDTLDMFTNLMTKDSIKSVQEASLKELQKKVSKLAVDLHLQETEGEKNFYAISKFSTLKLMLKWLSNKNTIEKGLLENSNEKYYGLENFGNTCYANSVLQSLYFCKPFRECCIAYSHPASTVNLLAREESIQISSILNNSPVNNLTTSNTTQNIKNVVSFSSLRKQSNTISASNTTDSNNVIDRKKSFNQNNEDVGESGTQKSNISAQVKRKISTGKWITNNSSMNSKMSNSHINAAANNQQYQQNVELQNFLNKFAADFYSNAGAGTENKDLIKEDNLLNCLHDLFLKISTQKKKFGVLGPQQFINKLKSENELFNSTMHQDAHECFNFLLNSVADILLRQKKEVKEKLQPYIIPPLPTLPSQFSFAQNNVALNLRNKDTASTTWVHEIFEGILINETKCLSCDTVTSRDEAFLDISVDIENNISLSSCLRSFSKSEILGGKNKFFCDCCRTLQEAEKKMKIKKLPNILAVHLKRFKYIEKDKRNIKLSYRVLFPLELRLFNTSDDTENGDRLYNLSSVVIHIGTGPYHGHYISLVKSGDNWVMFDDDSVEPLNDQEIERILSSSDNSETAYIFLYQAEDFDAADLVEKMQGFDIHTNPNEFLSNNEEKGDKKSSQQKSDTEITNAATINSNVMDSNKDETLKYKDSVEDTKEQKKDKKIKKKRGLLSTGGISGEKEGNLESNKEESLNLIKDDSKSKDGSILTKESSNSGAEKESWSIWPFSKKEKKTTTIADGTSSTGGNANMAPVSGANEK</sequence>
<dbReference type="Gene3D" id="3.90.70.10">
    <property type="entry name" value="Cysteine proteinases"/>
    <property type="match status" value="2"/>
</dbReference>
<dbReference type="InterPro" id="IPR018200">
    <property type="entry name" value="USP_CS"/>
</dbReference>
<keyword evidence="3 5" id="KW-0645">Protease</keyword>
<dbReference type="SUPFAM" id="SSF54001">
    <property type="entry name" value="Cysteine proteinases"/>
    <property type="match status" value="1"/>
</dbReference>
<dbReference type="InterPro" id="IPR050164">
    <property type="entry name" value="Peptidase_C19"/>
</dbReference>
<dbReference type="EMBL" id="JADGJW010000167">
    <property type="protein sequence ID" value="KAJ3222621.1"/>
    <property type="molecule type" value="Genomic_DNA"/>
</dbReference>
<dbReference type="GO" id="GO:0016579">
    <property type="term" value="P:protein deubiquitination"/>
    <property type="evidence" value="ECO:0007669"/>
    <property type="project" value="InterPro"/>
</dbReference>
<dbReference type="InterPro" id="IPR028889">
    <property type="entry name" value="USP"/>
</dbReference>
<evidence type="ECO:0000256" key="4">
    <source>
        <dbReference type="ARBA" id="ARBA00022801"/>
    </source>
</evidence>
<dbReference type="EC" id="3.4.19.12" evidence="5"/>
<dbReference type="PROSITE" id="PS50235">
    <property type="entry name" value="USP_3"/>
    <property type="match status" value="1"/>
</dbReference>
<evidence type="ECO:0000313" key="9">
    <source>
        <dbReference type="Proteomes" id="UP001211065"/>
    </source>
</evidence>
<dbReference type="InterPro" id="IPR038765">
    <property type="entry name" value="Papain-like_cys_pep_sf"/>
</dbReference>
<keyword evidence="5" id="KW-0788">Thiol protease</keyword>
<evidence type="ECO:0000313" key="8">
    <source>
        <dbReference type="EMBL" id="KAJ3222621.1"/>
    </source>
</evidence>
<comment type="similarity">
    <text evidence="2 5">Belongs to the peptidase C19 family.</text>
</comment>
<dbReference type="CDD" id="cd02663">
    <property type="entry name" value="Peptidase_C19G"/>
    <property type="match status" value="1"/>
</dbReference>
<evidence type="ECO:0000256" key="6">
    <source>
        <dbReference type="SAM" id="MobiDB-lite"/>
    </source>
</evidence>
<feature type="compositionally biased region" description="Polar residues" evidence="6">
    <location>
        <begin position="732"/>
        <end position="744"/>
    </location>
</feature>
<keyword evidence="5" id="KW-0833">Ubl conjugation pathway</keyword>
<evidence type="ECO:0000256" key="1">
    <source>
        <dbReference type="ARBA" id="ARBA00000707"/>
    </source>
</evidence>
<keyword evidence="4 5" id="KW-0378">Hydrolase</keyword>
<dbReference type="GO" id="GO:0006508">
    <property type="term" value="P:proteolysis"/>
    <property type="evidence" value="ECO:0007669"/>
    <property type="project" value="UniProtKB-KW"/>
</dbReference>
<dbReference type="GO" id="GO:0005634">
    <property type="term" value="C:nucleus"/>
    <property type="evidence" value="ECO:0007669"/>
    <property type="project" value="TreeGrafter"/>
</dbReference>
<protein>
    <recommendedName>
        <fullName evidence="5">Ubiquitin carboxyl-terminal hydrolase</fullName>
        <ecNumber evidence="5">3.4.19.12</ecNumber>
    </recommendedName>
</protein>
<dbReference type="AlphaFoldDB" id="A0AAD5U5Z7"/>
<dbReference type="Pfam" id="PF00443">
    <property type="entry name" value="UCH"/>
    <property type="match status" value="1"/>
</dbReference>
<comment type="caution">
    <text evidence="8">The sequence shown here is derived from an EMBL/GenBank/DDBJ whole genome shotgun (WGS) entry which is preliminary data.</text>
</comment>
<feature type="region of interest" description="Disordered" evidence="6">
    <location>
        <begin position="598"/>
        <end position="756"/>
    </location>
</feature>
<evidence type="ECO:0000259" key="7">
    <source>
        <dbReference type="PROSITE" id="PS50235"/>
    </source>
</evidence>
<name>A0AAD5U5Z7_9FUNG</name>
<dbReference type="GO" id="GO:0004843">
    <property type="term" value="F:cysteine-type deubiquitinase activity"/>
    <property type="evidence" value="ECO:0007669"/>
    <property type="project" value="UniProtKB-UniRule"/>
</dbReference>
<dbReference type="PROSITE" id="PS00973">
    <property type="entry name" value="USP_2"/>
    <property type="match status" value="1"/>
</dbReference>
<feature type="domain" description="USP" evidence="7">
    <location>
        <begin position="85"/>
        <end position="581"/>
    </location>
</feature>
<evidence type="ECO:0000256" key="5">
    <source>
        <dbReference type="RuleBase" id="RU366025"/>
    </source>
</evidence>
<evidence type="ECO:0000256" key="2">
    <source>
        <dbReference type="ARBA" id="ARBA00009085"/>
    </source>
</evidence>
<dbReference type="PANTHER" id="PTHR24006">
    <property type="entry name" value="UBIQUITIN CARBOXYL-TERMINAL HYDROLASE"/>
    <property type="match status" value="1"/>
</dbReference>
<dbReference type="GO" id="GO:0005829">
    <property type="term" value="C:cytosol"/>
    <property type="evidence" value="ECO:0007669"/>
    <property type="project" value="TreeGrafter"/>
</dbReference>
<evidence type="ECO:0000256" key="3">
    <source>
        <dbReference type="ARBA" id="ARBA00022670"/>
    </source>
</evidence>
<dbReference type="Proteomes" id="UP001211065">
    <property type="component" value="Unassembled WGS sequence"/>
</dbReference>
<proteinExistence type="inferred from homology"/>
<dbReference type="PANTHER" id="PTHR24006:SF733">
    <property type="entry name" value="RE52890P"/>
    <property type="match status" value="1"/>
</dbReference>
<organism evidence="8 9">
    <name type="scientific">Clydaea vesicula</name>
    <dbReference type="NCBI Taxonomy" id="447962"/>
    <lineage>
        <taxon>Eukaryota</taxon>
        <taxon>Fungi</taxon>
        <taxon>Fungi incertae sedis</taxon>
        <taxon>Chytridiomycota</taxon>
        <taxon>Chytridiomycota incertae sedis</taxon>
        <taxon>Chytridiomycetes</taxon>
        <taxon>Lobulomycetales</taxon>
        <taxon>Lobulomycetaceae</taxon>
        <taxon>Clydaea</taxon>
    </lineage>
</organism>
<reference evidence="8" key="1">
    <citation type="submission" date="2020-05" db="EMBL/GenBank/DDBJ databases">
        <title>Phylogenomic resolution of chytrid fungi.</title>
        <authorList>
            <person name="Stajich J.E."/>
            <person name="Amses K."/>
            <person name="Simmons R."/>
            <person name="Seto K."/>
            <person name="Myers J."/>
            <person name="Bonds A."/>
            <person name="Quandt C.A."/>
            <person name="Barry K."/>
            <person name="Liu P."/>
            <person name="Grigoriev I."/>
            <person name="Longcore J.E."/>
            <person name="James T.Y."/>
        </authorList>
    </citation>
    <scope>NUCLEOTIDE SEQUENCE</scope>
    <source>
        <strain evidence="8">JEL0476</strain>
    </source>
</reference>
<comment type="catalytic activity">
    <reaction evidence="1 5">
        <text>Thiol-dependent hydrolysis of ester, thioester, amide, peptide and isopeptide bonds formed by the C-terminal Gly of ubiquitin (a 76-residue protein attached to proteins as an intracellular targeting signal).</text>
        <dbReference type="EC" id="3.4.19.12"/>
    </reaction>
</comment>
<feature type="compositionally biased region" description="Polar residues" evidence="6">
    <location>
        <begin position="624"/>
        <end position="637"/>
    </location>
</feature>
<accession>A0AAD5U5Z7</accession>
<feature type="compositionally biased region" description="Basic and acidic residues" evidence="6">
    <location>
        <begin position="676"/>
        <end position="701"/>
    </location>
</feature>
<gene>
    <name evidence="8" type="primary">USP12</name>
    <name evidence="8" type="ORF">HK099_002091</name>
</gene>
<dbReference type="PROSITE" id="PS00972">
    <property type="entry name" value="USP_1"/>
    <property type="match status" value="1"/>
</dbReference>